<dbReference type="EC" id="1.18.1.2" evidence="3"/>
<feature type="domain" description="FAD/NAD(P)-binding" evidence="11">
    <location>
        <begin position="9"/>
        <end position="170"/>
    </location>
</feature>
<dbReference type="EMBL" id="AP018165">
    <property type="protein sequence ID" value="BAX97283.1"/>
    <property type="molecule type" value="Genomic_DNA"/>
</dbReference>
<evidence type="ECO:0000256" key="2">
    <source>
        <dbReference type="ARBA" id="ARBA00008312"/>
    </source>
</evidence>
<evidence type="ECO:0000313" key="13">
    <source>
        <dbReference type="Proteomes" id="UP000217954"/>
    </source>
</evidence>
<dbReference type="PIRSF" id="PIRSF000362">
    <property type="entry name" value="FNR"/>
    <property type="match status" value="1"/>
</dbReference>
<keyword evidence="6 10" id="KW-0521">NADP</keyword>
<keyword evidence="7" id="KW-0560">Oxidoreductase</keyword>
<accession>A0A1Z4EWF0</accession>
<dbReference type="InterPro" id="IPR021163">
    <property type="entry name" value="Ferredox_Rdtase_adrenod"/>
</dbReference>
<evidence type="ECO:0000256" key="8">
    <source>
        <dbReference type="ARBA" id="ARBA00047776"/>
    </source>
</evidence>
<keyword evidence="4" id="KW-0285">Flavoprotein</keyword>
<feature type="binding site" evidence="9">
    <location>
        <position position="18"/>
    </location>
    <ligand>
        <name>FAD</name>
        <dbReference type="ChEBI" id="CHEBI:57692"/>
    </ligand>
</feature>
<evidence type="ECO:0000256" key="4">
    <source>
        <dbReference type="ARBA" id="ARBA00022630"/>
    </source>
</evidence>
<name>A0A1Z4EWF0_9MYCO</name>
<evidence type="ECO:0000313" key="12">
    <source>
        <dbReference type="EMBL" id="BAX97283.1"/>
    </source>
</evidence>
<feature type="binding site" evidence="9">
    <location>
        <position position="39"/>
    </location>
    <ligand>
        <name>FAD</name>
        <dbReference type="ChEBI" id="CHEBI:57692"/>
    </ligand>
</feature>
<evidence type="ECO:0000256" key="7">
    <source>
        <dbReference type="ARBA" id="ARBA00023002"/>
    </source>
</evidence>
<evidence type="ECO:0000256" key="3">
    <source>
        <dbReference type="ARBA" id="ARBA00013223"/>
    </source>
</evidence>
<dbReference type="InterPro" id="IPR055275">
    <property type="entry name" value="Ferredox_Rdtase"/>
</dbReference>
<feature type="binding site" evidence="9">
    <location>
        <position position="47"/>
    </location>
    <ligand>
        <name>FAD</name>
        <dbReference type="ChEBI" id="CHEBI:57692"/>
    </ligand>
</feature>
<dbReference type="RefSeq" id="WP_096500791.1">
    <property type="nucleotide sequence ID" value="NZ_AP018165.1"/>
</dbReference>
<proteinExistence type="inferred from homology"/>
<feature type="binding site" evidence="10">
    <location>
        <position position="209"/>
    </location>
    <ligand>
        <name>NADP(+)</name>
        <dbReference type="ChEBI" id="CHEBI:58349"/>
    </ligand>
</feature>
<dbReference type="PANTHER" id="PTHR48467:SF1">
    <property type="entry name" value="GLUTAMATE SYNTHASE 1 [NADH], CHLOROPLASTIC-LIKE"/>
    <property type="match status" value="1"/>
</dbReference>
<dbReference type="Pfam" id="PF07992">
    <property type="entry name" value="Pyr_redox_2"/>
    <property type="match status" value="1"/>
</dbReference>
<keyword evidence="13" id="KW-1185">Reference proteome</keyword>
<protein>
    <recommendedName>
        <fullName evidence="3">ferredoxin--NADP(+) reductase</fullName>
        <ecNumber evidence="3">1.18.1.2</ecNumber>
    </recommendedName>
</protein>
<evidence type="ECO:0000256" key="9">
    <source>
        <dbReference type="PIRSR" id="PIRSR000362-1"/>
    </source>
</evidence>
<dbReference type="SUPFAM" id="SSF51971">
    <property type="entry name" value="Nucleotide-binding domain"/>
    <property type="match status" value="1"/>
</dbReference>
<dbReference type="PRINTS" id="PR00419">
    <property type="entry name" value="ADXRDTASE"/>
</dbReference>
<gene>
    <name evidence="12" type="ORF">MSTE_01967</name>
</gene>
<dbReference type="InterPro" id="IPR036188">
    <property type="entry name" value="FAD/NAD-bd_sf"/>
</dbReference>
<feature type="binding site" evidence="9">
    <location>
        <begin position="367"/>
        <end position="369"/>
    </location>
    <ligand>
        <name>FAD</name>
        <dbReference type="ChEBI" id="CHEBI:57692"/>
    </ligand>
</feature>
<dbReference type="GO" id="GO:0004324">
    <property type="term" value="F:ferredoxin-NADP+ reductase activity"/>
    <property type="evidence" value="ECO:0007669"/>
    <property type="project" value="UniProtKB-EC"/>
</dbReference>
<evidence type="ECO:0000256" key="5">
    <source>
        <dbReference type="ARBA" id="ARBA00022827"/>
    </source>
</evidence>
<comment type="cofactor">
    <cofactor evidence="1 9">
        <name>FAD</name>
        <dbReference type="ChEBI" id="CHEBI:57692"/>
    </cofactor>
</comment>
<dbReference type="Gene3D" id="3.50.50.60">
    <property type="entry name" value="FAD/NAD(P)-binding domain"/>
    <property type="match status" value="1"/>
</dbReference>
<sequence>MNSVDRALRVAIIGAGPAGIYAADALTKSGIKVSVDLFERIPAPFGLIRYGVAPDHPRIKGIVTALHRVMDSEHIRLFGNVEYGTDIRLDDLRRFFDAVVFSTGANADRTLAIPGCELKGSYGAADFVSWYNGHPDAPRHWPLDAEKVAVLGVGNVALDVARILAKSADELLHTEIPASVYSGLKANKAKEIHVFGRRGPAQARFTPLELSELDASPSIEVIVDPLDTVYDEASCSARNASKVVDMIASTIDRWACRDRGTRPHRLFLHFLESPVEIVGAGGKVVGLRTERTELDGTGNAYGTGSFTQWEVDAVYRAVGYRPRIVSEMPCDQCSGIVPNIAGRVREASGTTIPATYVAGWAKRGPVGLIGHTKGDASETIACLIADSEDFVGADEPGEDSVTEFLDSRGIRSTSWEGWHRLDAHERSLGASEGRDRIKVVDREDMLRASLG</sequence>
<feature type="binding site" evidence="10">
    <location>
        <position position="367"/>
    </location>
    <ligand>
        <name>NADP(+)</name>
        <dbReference type="ChEBI" id="CHEBI:58349"/>
    </ligand>
</feature>
<dbReference type="KEGG" id="mste:MSTE_01967"/>
<evidence type="ECO:0000256" key="1">
    <source>
        <dbReference type="ARBA" id="ARBA00001974"/>
    </source>
</evidence>
<reference evidence="12 13" key="2">
    <citation type="journal article" date="2017" name="Int. J. Syst. Evol. Microbiol.">
        <title>Mycobacterium stephanolepidis sp. nov., a rapidly growing species related to Mycobacterium chelonae, isolated from marine teleost fish, Stephanolepis cirrhifer.</title>
        <authorList>
            <person name="Fukano H."/>
            <person name="Wada S."/>
            <person name="Kurata O."/>
            <person name="Katayama K."/>
            <person name="Fujiwara N."/>
            <person name="Hoshino Y."/>
        </authorList>
    </citation>
    <scope>NUCLEOTIDE SEQUENCE [LARGE SCALE GENOMIC DNA]</scope>
    <source>
        <strain evidence="12 13">NJB0901</strain>
    </source>
</reference>
<evidence type="ECO:0000256" key="6">
    <source>
        <dbReference type="ARBA" id="ARBA00022857"/>
    </source>
</evidence>
<feature type="binding site" evidence="10">
    <location>
        <begin position="197"/>
        <end position="198"/>
    </location>
    <ligand>
        <name>NADP(+)</name>
        <dbReference type="ChEBI" id="CHEBI:58349"/>
    </ligand>
</feature>
<dbReference type="Proteomes" id="UP000217954">
    <property type="component" value="Chromosome"/>
</dbReference>
<organism evidence="12 13">
    <name type="scientific">[Mycobacterium] stephanolepidis</name>
    <dbReference type="NCBI Taxonomy" id="1520670"/>
    <lineage>
        <taxon>Bacteria</taxon>
        <taxon>Bacillati</taxon>
        <taxon>Actinomycetota</taxon>
        <taxon>Actinomycetes</taxon>
        <taxon>Mycobacteriales</taxon>
        <taxon>Mycobacteriaceae</taxon>
        <taxon>Mycobacteroides</taxon>
    </lineage>
</organism>
<dbReference type="InterPro" id="IPR023753">
    <property type="entry name" value="FAD/NAD-binding_dom"/>
</dbReference>
<dbReference type="AlphaFoldDB" id="A0A1Z4EWF0"/>
<keyword evidence="5 9" id="KW-0274">FAD</keyword>
<dbReference type="Gene3D" id="3.40.50.720">
    <property type="entry name" value="NAD(P)-binding Rossmann-like Domain"/>
    <property type="match status" value="1"/>
</dbReference>
<evidence type="ECO:0000259" key="11">
    <source>
        <dbReference type="Pfam" id="PF07992"/>
    </source>
</evidence>
<dbReference type="OrthoDB" id="289202at2"/>
<dbReference type="PANTHER" id="PTHR48467">
    <property type="entry name" value="GLUTAMATE SYNTHASE 1 [NADH], CHLOROPLASTIC-LIKE"/>
    <property type="match status" value="1"/>
</dbReference>
<feature type="binding site" evidence="9">
    <location>
        <position position="360"/>
    </location>
    <ligand>
        <name>FAD</name>
        <dbReference type="ChEBI" id="CHEBI:57692"/>
    </ligand>
</feature>
<comment type="similarity">
    <text evidence="2">Belongs to the ferredoxin--NADP reductase type 1 family.</text>
</comment>
<comment type="catalytic activity">
    <reaction evidence="8">
        <text>2 reduced [2Fe-2S]-[ferredoxin] + NADP(+) + H(+) = 2 oxidized [2Fe-2S]-[ferredoxin] + NADPH</text>
        <dbReference type="Rhea" id="RHEA:20125"/>
        <dbReference type="Rhea" id="RHEA-COMP:10000"/>
        <dbReference type="Rhea" id="RHEA-COMP:10001"/>
        <dbReference type="ChEBI" id="CHEBI:15378"/>
        <dbReference type="ChEBI" id="CHEBI:33737"/>
        <dbReference type="ChEBI" id="CHEBI:33738"/>
        <dbReference type="ChEBI" id="CHEBI:57783"/>
        <dbReference type="ChEBI" id="CHEBI:58349"/>
        <dbReference type="EC" id="1.18.1.2"/>
    </reaction>
</comment>
<evidence type="ECO:0000256" key="10">
    <source>
        <dbReference type="PIRSR" id="PIRSR000362-2"/>
    </source>
</evidence>
<reference evidence="13" key="1">
    <citation type="journal article" date="2017" name="Genome Announc.">
        <title>Complete Genome Sequence of Mycobacterium stephanolepidis.</title>
        <authorList>
            <person name="Fukano H."/>
            <person name="Yoshida M."/>
            <person name="Katayama Y."/>
            <person name="Omatsu T."/>
            <person name="Mizutani T."/>
            <person name="Kurata O."/>
            <person name="Wada S."/>
            <person name="Hoshino Y."/>
        </authorList>
    </citation>
    <scope>NUCLEOTIDE SEQUENCE [LARGE SCALE GENOMIC DNA]</scope>
    <source>
        <strain evidence="13">NJB0901</strain>
    </source>
</reference>